<sequence>MTSNVSVVAHRIPQELFKTIIKHLIPRELENPLLLSLASDQDHVERKKQLKHELGQCSLVCHFWAMHCRPPLFRYIELRAAEDVHRLFEFANTITLDISVGWYVFGIAICITMPSPPWIHLVVNTIPLDAFPFVENYTFNVLKPSESITLNEPGFYAPRSVFYGLPRSLPATKCSIDDVALSGQRFAAFADLVSFLSSFIAIKLHSESCGAKRLSLEEVTWADGDALTPSETPVAFRGMRRCWRKCFMSIETFGCTAIWPLIWLVVTTERPRPSQHRTPVFLDGAEVRRLAALVEALVDNCKCTACKQSELRSASLRPTYLTASGGLGDERVIIIHGVHGFSFTVFDGHVTKIHFDIRGWYFDEDMRLGSPEELGFDWAALDQRVAAFEWAVAFSAKIPEVLHDEFESFMRGHMPLMESRGHLEVEAVKR</sequence>
<dbReference type="Proteomes" id="UP000008370">
    <property type="component" value="Unassembled WGS sequence"/>
</dbReference>
<gene>
    <name evidence="1" type="ORF">PHACADRAFT_142704</name>
</gene>
<reference evidence="1 2" key="1">
    <citation type="journal article" date="2012" name="BMC Genomics">
        <title>Comparative genomics of the white-rot fungi, Phanerochaete carnosa and P. chrysosporium, to elucidate the genetic basis of the distinct wood types they colonize.</title>
        <authorList>
            <person name="Suzuki H."/>
            <person name="MacDonald J."/>
            <person name="Syed K."/>
            <person name="Salamov A."/>
            <person name="Hori C."/>
            <person name="Aerts A."/>
            <person name="Henrissat B."/>
            <person name="Wiebenga A."/>
            <person name="vanKuyk P.A."/>
            <person name="Barry K."/>
            <person name="Lindquist E."/>
            <person name="LaButti K."/>
            <person name="Lapidus A."/>
            <person name="Lucas S."/>
            <person name="Coutinho P."/>
            <person name="Gong Y."/>
            <person name="Samejima M."/>
            <person name="Mahadevan R."/>
            <person name="Abou-Zaid M."/>
            <person name="de Vries R.P."/>
            <person name="Igarashi K."/>
            <person name="Yadav J.S."/>
            <person name="Grigoriev I.V."/>
            <person name="Master E.R."/>
        </authorList>
    </citation>
    <scope>NUCLEOTIDE SEQUENCE [LARGE SCALE GENOMIC DNA]</scope>
    <source>
        <strain evidence="1 2">HHB-10118-sp</strain>
    </source>
</reference>
<accession>K5W0R0</accession>
<dbReference type="InParanoid" id="K5W0R0"/>
<dbReference type="EMBL" id="JH930471">
    <property type="protein sequence ID" value="EKM57403.1"/>
    <property type="molecule type" value="Genomic_DNA"/>
</dbReference>
<evidence type="ECO:0000313" key="2">
    <source>
        <dbReference type="Proteomes" id="UP000008370"/>
    </source>
</evidence>
<evidence type="ECO:0000313" key="1">
    <source>
        <dbReference type="EMBL" id="EKM57403.1"/>
    </source>
</evidence>
<protein>
    <submittedName>
        <fullName evidence="1">Uncharacterized protein</fullName>
    </submittedName>
</protein>
<dbReference type="AlphaFoldDB" id="K5W0R0"/>
<dbReference type="OrthoDB" id="2804335at2759"/>
<keyword evidence="2" id="KW-1185">Reference proteome</keyword>
<organism evidence="1 2">
    <name type="scientific">Phanerochaete carnosa (strain HHB-10118-sp)</name>
    <name type="common">White-rot fungus</name>
    <name type="synonym">Peniophora carnosa</name>
    <dbReference type="NCBI Taxonomy" id="650164"/>
    <lineage>
        <taxon>Eukaryota</taxon>
        <taxon>Fungi</taxon>
        <taxon>Dikarya</taxon>
        <taxon>Basidiomycota</taxon>
        <taxon>Agaricomycotina</taxon>
        <taxon>Agaricomycetes</taxon>
        <taxon>Polyporales</taxon>
        <taxon>Phanerochaetaceae</taxon>
        <taxon>Phanerochaete</taxon>
    </lineage>
</organism>
<dbReference type="GeneID" id="18908565"/>
<proteinExistence type="predicted"/>
<name>K5W0R0_PHACS</name>
<dbReference type="HOGENOM" id="CLU_611259_0_0_1"/>
<dbReference type="RefSeq" id="XP_007395210.1">
    <property type="nucleotide sequence ID" value="XM_007395148.1"/>
</dbReference>
<dbReference type="KEGG" id="pco:PHACADRAFT_142704"/>